<dbReference type="Pfam" id="PF04965">
    <property type="entry name" value="GPW_gp25"/>
    <property type="match status" value="1"/>
</dbReference>
<sequence length="136" mass="15401">MANVSASKKLKKFVDISLAFTPNPVTGDLAVLKDERAINNSIKNIVLTIPGEVPFQRDMGSTVTDYLFDLVDEGTAGLLMLEIRRAIAFNEPRAEDVEVFVEAQPHEHQFVVRVQYKIVGYDQVFVFDQILRPTRY</sequence>
<proteinExistence type="predicted"/>
<evidence type="ECO:0000313" key="3">
    <source>
        <dbReference type="Proteomes" id="UP000501900"/>
    </source>
</evidence>
<dbReference type="KEGG" id="vg:77946803"/>
<dbReference type="InterPro" id="IPR007048">
    <property type="entry name" value="IraD/Gp25-like"/>
</dbReference>
<reference evidence="2 3" key="1">
    <citation type="submission" date="2020-03" db="EMBL/GenBank/DDBJ databases">
        <title>The Isolation and Genome Sequence of a Novel Cyanophage S-H34 from the Huanghai Sea, China.</title>
        <authorList>
            <person name="Jiang T."/>
        </authorList>
    </citation>
    <scope>NUCLEOTIDE SEQUENCE [LARGE SCALE GENOMIC DNA]</scope>
</reference>
<protein>
    <submittedName>
        <fullName evidence="2">Baseplate wedge subunit</fullName>
    </submittedName>
</protein>
<name>A0A6G8R6B4_9CAUD</name>
<evidence type="ECO:0000259" key="1">
    <source>
        <dbReference type="Pfam" id="PF04965"/>
    </source>
</evidence>
<organism evidence="2 3">
    <name type="scientific">Synechococcus phage S-H34</name>
    <dbReference type="NCBI Taxonomy" id="2718942"/>
    <lineage>
        <taxon>Viruses</taxon>
        <taxon>Duplodnaviria</taxon>
        <taxon>Heunggongvirae</taxon>
        <taxon>Uroviricota</taxon>
        <taxon>Caudoviricetes</taxon>
        <taxon>Pantevenvirales</taxon>
        <taxon>Kyanoviridae</taxon>
        <taxon>Makaravirus</taxon>
        <taxon>Makaravirus thirtyfour</taxon>
    </lineage>
</organism>
<dbReference type="EMBL" id="MT162467">
    <property type="protein sequence ID" value="QIN96926.1"/>
    <property type="molecule type" value="Genomic_DNA"/>
</dbReference>
<keyword evidence="3" id="KW-1185">Reference proteome</keyword>
<accession>A0A6G8R6B4</accession>
<dbReference type="Gene3D" id="3.10.450.40">
    <property type="match status" value="1"/>
</dbReference>
<feature type="domain" description="IraD/Gp25-like" evidence="1">
    <location>
        <begin position="34"/>
        <end position="118"/>
    </location>
</feature>
<dbReference type="RefSeq" id="YP_010670593.1">
    <property type="nucleotide sequence ID" value="NC_070965.1"/>
</dbReference>
<evidence type="ECO:0000313" key="2">
    <source>
        <dbReference type="EMBL" id="QIN96926.1"/>
    </source>
</evidence>
<dbReference type="SUPFAM" id="SSF160719">
    <property type="entry name" value="gpW/gp25-like"/>
    <property type="match status" value="1"/>
</dbReference>
<dbReference type="GeneID" id="77946803"/>
<dbReference type="Proteomes" id="UP000501900">
    <property type="component" value="Genome"/>
</dbReference>